<comment type="caution">
    <text evidence="1">The sequence shown here is derived from an EMBL/GenBank/DDBJ whole genome shotgun (WGS) entry which is preliminary data.</text>
</comment>
<proteinExistence type="predicted"/>
<protein>
    <submittedName>
        <fullName evidence="1">Uncharacterized protein</fullName>
    </submittedName>
</protein>
<reference evidence="1 2" key="1">
    <citation type="submission" date="2016-09" db="EMBL/GenBank/DDBJ databases">
        <title>Phylogenomics of Achromobacter.</title>
        <authorList>
            <person name="Jeukens J."/>
            <person name="Freschi L."/>
            <person name="Vincent A.T."/>
            <person name="Emond-Rheault J.-G."/>
            <person name="Kukavica-Ibrulj I."/>
            <person name="Charette S.J."/>
            <person name="Levesque R.C."/>
        </authorList>
    </citation>
    <scope>NUCLEOTIDE SEQUENCE [LARGE SCALE GENOMIC DNA]</scope>
    <source>
        <strain evidence="1 2">AUS488</strain>
    </source>
</reference>
<evidence type="ECO:0000313" key="1">
    <source>
        <dbReference type="EMBL" id="OMG84804.1"/>
    </source>
</evidence>
<organism evidence="1 2">
    <name type="scientific">Alcaligenes xylosoxydans xylosoxydans</name>
    <name type="common">Achromobacter xylosoxidans</name>
    <dbReference type="NCBI Taxonomy" id="85698"/>
    <lineage>
        <taxon>Bacteria</taxon>
        <taxon>Pseudomonadati</taxon>
        <taxon>Pseudomonadota</taxon>
        <taxon>Betaproteobacteria</taxon>
        <taxon>Burkholderiales</taxon>
        <taxon>Alcaligenaceae</taxon>
        <taxon>Achromobacter</taxon>
    </lineage>
</organism>
<accession>A0A1R1JRV7</accession>
<gene>
    <name evidence="1" type="ORF">BIZ92_28315</name>
</gene>
<dbReference type="EMBL" id="MJMN01000018">
    <property type="protein sequence ID" value="OMG84804.1"/>
    <property type="molecule type" value="Genomic_DNA"/>
</dbReference>
<dbReference type="AlphaFoldDB" id="A0A1R1JRV7"/>
<sequence>MIKPSPIKGFLQRFRQYGQPLRDSIGVRVSDNRRKTSHKNFVPGFRILLYEYPIGSLAYFRISVAILALFSERESALSGAIDRYFSCIFFPDI</sequence>
<dbReference type="Proteomes" id="UP000187251">
    <property type="component" value="Unassembled WGS sequence"/>
</dbReference>
<evidence type="ECO:0000313" key="2">
    <source>
        <dbReference type="Proteomes" id="UP000187251"/>
    </source>
</evidence>
<name>A0A1R1JRV7_ALCXX</name>